<reference evidence="1" key="1">
    <citation type="submission" date="2018-05" db="EMBL/GenBank/DDBJ databases">
        <authorList>
            <person name="Lanie J.A."/>
            <person name="Ng W.-L."/>
            <person name="Kazmierczak K.M."/>
            <person name="Andrzejewski T.M."/>
            <person name="Davidsen T.M."/>
            <person name="Wayne K.J."/>
            <person name="Tettelin H."/>
            <person name="Glass J.I."/>
            <person name="Rusch D."/>
            <person name="Podicherti R."/>
            <person name="Tsui H.-C.T."/>
            <person name="Winkler M.E."/>
        </authorList>
    </citation>
    <scope>NUCLEOTIDE SEQUENCE</scope>
</reference>
<proteinExistence type="predicted"/>
<protein>
    <submittedName>
        <fullName evidence="1">Uncharacterized protein</fullName>
    </submittedName>
</protein>
<dbReference type="EMBL" id="UINC01107810">
    <property type="protein sequence ID" value="SVC73462.1"/>
    <property type="molecule type" value="Genomic_DNA"/>
</dbReference>
<organism evidence="1">
    <name type="scientific">marine metagenome</name>
    <dbReference type="NCBI Taxonomy" id="408172"/>
    <lineage>
        <taxon>unclassified sequences</taxon>
        <taxon>metagenomes</taxon>
        <taxon>ecological metagenomes</taxon>
    </lineage>
</organism>
<evidence type="ECO:0000313" key="1">
    <source>
        <dbReference type="EMBL" id="SVC73462.1"/>
    </source>
</evidence>
<name>A0A382PNA0_9ZZZZ</name>
<dbReference type="AlphaFoldDB" id="A0A382PNA0"/>
<gene>
    <name evidence="1" type="ORF">METZ01_LOCUS326316</name>
</gene>
<accession>A0A382PNA0</accession>
<sequence length="32" mass="3739">MLKFGIEGVKKRNKEIESEIQKLVSLDSDYIK</sequence>